<organism evidence="1 2">
    <name type="scientific">Liparis tanakae</name>
    <name type="common">Tanaka's snailfish</name>
    <dbReference type="NCBI Taxonomy" id="230148"/>
    <lineage>
        <taxon>Eukaryota</taxon>
        <taxon>Metazoa</taxon>
        <taxon>Chordata</taxon>
        <taxon>Craniata</taxon>
        <taxon>Vertebrata</taxon>
        <taxon>Euteleostomi</taxon>
        <taxon>Actinopterygii</taxon>
        <taxon>Neopterygii</taxon>
        <taxon>Teleostei</taxon>
        <taxon>Neoteleostei</taxon>
        <taxon>Acanthomorphata</taxon>
        <taxon>Eupercaria</taxon>
        <taxon>Perciformes</taxon>
        <taxon>Cottioidei</taxon>
        <taxon>Cottales</taxon>
        <taxon>Liparidae</taxon>
        <taxon>Liparis</taxon>
    </lineage>
</organism>
<keyword evidence="2" id="KW-1185">Reference proteome</keyword>
<dbReference type="EMBL" id="SRLO01000379">
    <property type="protein sequence ID" value="TNN58405.1"/>
    <property type="molecule type" value="Genomic_DNA"/>
</dbReference>
<evidence type="ECO:0000313" key="2">
    <source>
        <dbReference type="Proteomes" id="UP000314294"/>
    </source>
</evidence>
<evidence type="ECO:0000313" key="1">
    <source>
        <dbReference type="EMBL" id="TNN58405.1"/>
    </source>
</evidence>
<accession>A0A4Z2GZ82</accession>
<name>A0A4Z2GZ82_9TELE</name>
<sequence length="110" mass="11744">MLPADWLSAGAKSLLRTTNGSIGGSNRSRVSALVAAVFPVHTVVMVLGVHQTTKGVHDSKKDCEEAQRRADKVQRCFGNRLQCLCNTDTFAAASRYKYMSCSPAGLAVAS</sequence>
<protein>
    <submittedName>
        <fullName evidence="1">Uncharacterized protein</fullName>
    </submittedName>
</protein>
<comment type="caution">
    <text evidence="1">The sequence shown here is derived from an EMBL/GenBank/DDBJ whole genome shotgun (WGS) entry which is preliminary data.</text>
</comment>
<proteinExistence type="predicted"/>
<dbReference type="AlphaFoldDB" id="A0A4Z2GZ82"/>
<gene>
    <name evidence="1" type="ORF">EYF80_031356</name>
</gene>
<reference evidence="1 2" key="1">
    <citation type="submission" date="2019-03" db="EMBL/GenBank/DDBJ databases">
        <title>First draft genome of Liparis tanakae, snailfish: a comprehensive survey of snailfish specific genes.</title>
        <authorList>
            <person name="Kim W."/>
            <person name="Song I."/>
            <person name="Jeong J.-H."/>
            <person name="Kim D."/>
            <person name="Kim S."/>
            <person name="Ryu S."/>
            <person name="Song J.Y."/>
            <person name="Lee S.K."/>
        </authorList>
    </citation>
    <scope>NUCLEOTIDE SEQUENCE [LARGE SCALE GENOMIC DNA]</scope>
    <source>
        <tissue evidence="1">Muscle</tissue>
    </source>
</reference>
<dbReference type="Proteomes" id="UP000314294">
    <property type="component" value="Unassembled WGS sequence"/>
</dbReference>